<comment type="caution">
    <text evidence="1">The sequence shown here is derived from an EMBL/GenBank/DDBJ whole genome shotgun (WGS) entry which is preliminary data.</text>
</comment>
<name>A0A7J7LHI3_9MAGN</name>
<keyword evidence="2" id="KW-1185">Reference proteome</keyword>
<reference evidence="1 2" key="1">
    <citation type="journal article" date="2020" name="IScience">
        <title>Genome Sequencing of the Endangered Kingdonia uniflora (Circaeasteraceae, Ranunculales) Reveals Potential Mechanisms of Evolutionary Specialization.</title>
        <authorList>
            <person name="Sun Y."/>
            <person name="Deng T."/>
            <person name="Zhang A."/>
            <person name="Moore M.J."/>
            <person name="Landis J.B."/>
            <person name="Lin N."/>
            <person name="Zhang H."/>
            <person name="Zhang X."/>
            <person name="Huang J."/>
            <person name="Zhang X."/>
            <person name="Sun H."/>
            <person name="Wang H."/>
        </authorList>
    </citation>
    <scope>NUCLEOTIDE SEQUENCE [LARGE SCALE GENOMIC DNA]</scope>
    <source>
        <strain evidence="1">TB1705</strain>
        <tissue evidence="1">Leaf</tissue>
    </source>
</reference>
<organism evidence="1 2">
    <name type="scientific">Kingdonia uniflora</name>
    <dbReference type="NCBI Taxonomy" id="39325"/>
    <lineage>
        <taxon>Eukaryota</taxon>
        <taxon>Viridiplantae</taxon>
        <taxon>Streptophyta</taxon>
        <taxon>Embryophyta</taxon>
        <taxon>Tracheophyta</taxon>
        <taxon>Spermatophyta</taxon>
        <taxon>Magnoliopsida</taxon>
        <taxon>Ranunculales</taxon>
        <taxon>Circaeasteraceae</taxon>
        <taxon>Kingdonia</taxon>
    </lineage>
</organism>
<protein>
    <submittedName>
        <fullName evidence="1">Uncharacterized protein</fullName>
    </submittedName>
</protein>
<accession>A0A7J7LHI3</accession>
<dbReference type="PANTHER" id="PTHR33566">
    <property type="entry name" value="EN/SPM-LIKE TRANSPOSON-RELATED"/>
    <property type="match status" value="1"/>
</dbReference>
<evidence type="ECO:0000313" key="2">
    <source>
        <dbReference type="Proteomes" id="UP000541444"/>
    </source>
</evidence>
<dbReference type="AlphaFoldDB" id="A0A7J7LHI3"/>
<sequence>MMEIVCKTLKGVKALETYDKEGQINKSTGLHILGPCIGRHMDGIYVVICLEELRQELSFVV</sequence>
<dbReference type="EMBL" id="JACGCM010002279">
    <property type="protein sequence ID" value="KAF6142106.1"/>
    <property type="molecule type" value="Genomic_DNA"/>
</dbReference>
<dbReference type="OrthoDB" id="10036779at2759"/>
<gene>
    <name evidence="1" type="ORF">GIB67_037024</name>
</gene>
<proteinExistence type="predicted"/>
<evidence type="ECO:0000313" key="1">
    <source>
        <dbReference type="EMBL" id="KAF6142106.1"/>
    </source>
</evidence>
<dbReference type="Proteomes" id="UP000541444">
    <property type="component" value="Unassembled WGS sequence"/>
</dbReference>
<dbReference type="PANTHER" id="PTHR33566:SF6">
    <property type="entry name" value="PROTEIN DEFECTIVE IN MERISTEM SILENCING 3"/>
    <property type="match status" value="1"/>
</dbReference>